<sequence length="348" mass="39319">MSAWIRLHGPRNVELRMAYPDEEQALQEGRDMIGSRSDAEPESQSRKEGEEYFPSVSDVLCVQAFLSHLKIGNGTRQRDEGQSQVGGDQGDHVDEGQADRLPVEIVDMILDGADYWASIETKMDGPRVIRQDQDAEVLKTGGLCYSPTAHPIDPRILPYRTAHPCRKISFTVTSHDQGWGGSQPGSYDGSWTWFDAYTIPAFHPTTTVATTTNTDDSDDSKQQQQQQHHYEPAELVAQYQKYYHEQHQPRFTTEANFLPSEHKLCCNKVATGDPHTHRVVWHYLDDVEPESAEASEVELAQGRGRATLNGRMVREMGVGDEVCVWARARFPGWVNYVDELSVRVFWAV</sequence>
<evidence type="ECO:0000313" key="3">
    <source>
        <dbReference type="Proteomes" id="UP001219355"/>
    </source>
</evidence>
<reference evidence="2" key="1">
    <citation type="submission" date="2023-03" db="EMBL/GenBank/DDBJ databases">
        <title>Emydomyces testavorans Genome Sequence.</title>
        <authorList>
            <person name="Hoyer L."/>
        </authorList>
    </citation>
    <scope>NUCLEOTIDE SEQUENCE</scope>
    <source>
        <strain evidence="2">16-2883</strain>
    </source>
</reference>
<feature type="region of interest" description="Disordered" evidence="1">
    <location>
        <begin position="73"/>
        <end position="96"/>
    </location>
</feature>
<protein>
    <submittedName>
        <fullName evidence="2">Uncharacterized protein</fullName>
    </submittedName>
</protein>
<dbReference type="EMBL" id="CP120631">
    <property type="protein sequence ID" value="WEW61874.1"/>
    <property type="molecule type" value="Genomic_DNA"/>
</dbReference>
<proteinExistence type="predicted"/>
<feature type="region of interest" description="Disordered" evidence="1">
    <location>
        <begin position="208"/>
        <end position="229"/>
    </location>
</feature>
<name>A0AAF0IQI5_9EURO</name>
<organism evidence="2 3">
    <name type="scientific">Emydomyces testavorans</name>
    <dbReference type="NCBI Taxonomy" id="2070801"/>
    <lineage>
        <taxon>Eukaryota</taxon>
        <taxon>Fungi</taxon>
        <taxon>Dikarya</taxon>
        <taxon>Ascomycota</taxon>
        <taxon>Pezizomycotina</taxon>
        <taxon>Eurotiomycetes</taxon>
        <taxon>Eurotiomycetidae</taxon>
        <taxon>Onygenales</taxon>
        <taxon>Nannizziopsiaceae</taxon>
        <taxon>Emydomyces</taxon>
    </lineage>
</organism>
<accession>A0AAF0IQI5</accession>
<gene>
    <name evidence="2" type="ORF">PRK78_007371</name>
</gene>
<keyword evidence="3" id="KW-1185">Reference proteome</keyword>
<dbReference type="AlphaFoldDB" id="A0AAF0IQI5"/>
<dbReference type="Proteomes" id="UP001219355">
    <property type="component" value="Chromosome 5"/>
</dbReference>
<evidence type="ECO:0000313" key="2">
    <source>
        <dbReference type="EMBL" id="WEW61874.1"/>
    </source>
</evidence>
<feature type="region of interest" description="Disordered" evidence="1">
    <location>
        <begin position="18"/>
        <end position="51"/>
    </location>
</feature>
<evidence type="ECO:0000256" key="1">
    <source>
        <dbReference type="SAM" id="MobiDB-lite"/>
    </source>
</evidence>
<feature type="compositionally biased region" description="Basic and acidic residues" evidence="1">
    <location>
        <begin position="28"/>
        <end position="50"/>
    </location>
</feature>